<gene>
    <name evidence="2" type="ORF">BTMF_LOCUS469</name>
</gene>
<reference evidence="2 3" key="2">
    <citation type="submission" date="2018-11" db="EMBL/GenBank/DDBJ databases">
        <authorList>
            <consortium name="Pathogen Informatics"/>
        </authorList>
    </citation>
    <scope>NUCLEOTIDE SEQUENCE [LARGE SCALE GENOMIC DNA]</scope>
</reference>
<organism evidence="4">
    <name type="scientific">Brugia timori</name>
    <dbReference type="NCBI Taxonomy" id="42155"/>
    <lineage>
        <taxon>Eukaryota</taxon>
        <taxon>Metazoa</taxon>
        <taxon>Ecdysozoa</taxon>
        <taxon>Nematoda</taxon>
        <taxon>Chromadorea</taxon>
        <taxon>Rhabditida</taxon>
        <taxon>Spirurina</taxon>
        <taxon>Spiruromorpha</taxon>
        <taxon>Filarioidea</taxon>
        <taxon>Onchocercidae</taxon>
        <taxon>Brugia</taxon>
    </lineage>
</organism>
<dbReference type="EMBL" id="UZAG01000248">
    <property type="protein sequence ID" value="VDO07754.1"/>
    <property type="molecule type" value="Genomic_DNA"/>
</dbReference>
<sequence>MGSTGSTMIDATGIPLNLDKDAASETIRDLILTLGHAQEIGDISSAIESSLSTKAVDVSGLFSYISIFSNGNDDNNDDGDGDGGDDDNNDANNEITTSRNYLQEWTPLYSSSLSIFATLSSGNFLSENEVAQIFSRYGNIKEVKWIRISDNNGYIIVFSNETEKEKAIKTVCQYQLLFIKCSLDKLMKNVEIVFAWSATGNRLIEVNADRIDFSVNVLSKRKT</sequence>
<dbReference type="Proteomes" id="UP000280834">
    <property type="component" value="Unassembled WGS sequence"/>
</dbReference>
<dbReference type="InterPro" id="IPR012677">
    <property type="entry name" value="Nucleotide-bd_a/b_plait_sf"/>
</dbReference>
<dbReference type="InterPro" id="IPR035979">
    <property type="entry name" value="RBD_domain_sf"/>
</dbReference>
<evidence type="ECO:0000313" key="2">
    <source>
        <dbReference type="EMBL" id="VDO07754.1"/>
    </source>
</evidence>
<proteinExistence type="predicted"/>
<dbReference type="Gene3D" id="3.30.70.330">
    <property type="match status" value="1"/>
</dbReference>
<evidence type="ECO:0000313" key="4">
    <source>
        <dbReference type="WBParaSite" id="BTMF_0000110901-mRNA-1"/>
    </source>
</evidence>
<keyword evidence="3" id="KW-1185">Reference proteome</keyword>
<name>A0A0R3Q487_9BILA</name>
<dbReference type="CDD" id="cd00590">
    <property type="entry name" value="RRM_SF"/>
    <property type="match status" value="1"/>
</dbReference>
<accession>A0A0R3Q487</accession>
<evidence type="ECO:0000256" key="1">
    <source>
        <dbReference type="SAM" id="MobiDB-lite"/>
    </source>
</evidence>
<evidence type="ECO:0000313" key="3">
    <source>
        <dbReference type="Proteomes" id="UP000280834"/>
    </source>
</evidence>
<dbReference type="GO" id="GO:0003676">
    <property type="term" value="F:nucleic acid binding"/>
    <property type="evidence" value="ECO:0007669"/>
    <property type="project" value="InterPro"/>
</dbReference>
<dbReference type="SUPFAM" id="SSF54928">
    <property type="entry name" value="RNA-binding domain, RBD"/>
    <property type="match status" value="1"/>
</dbReference>
<protein>
    <submittedName>
        <fullName evidence="4">RRM domain-containing protein</fullName>
    </submittedName>
</protein>
<dbReference type="WBParaSite" id="BTMF_0000110901-mRNA-1">
    <property type="protein sequence ID" value="BTMF_0000110901-mRNA-1"/>
    <property type="gene ID" value="BTMF_0000110901"/>
</dbReference>
<dbReference type="STRING" id="42155.A0A0R3Q487"/>
<feature type="compositionally biased region" description="Acidic residues" evidence="1">
    <location>
        <begin position="74"/>
        <end position="89"/>
    </location>
</feature>
<reference evidence="4" key="1">
    <citation type="submission" date="2017-02" db="UniProtKB">
        <authorList>
            <consortium name="WormBaseParasite"/>
        </authorList>
    </citation>
    <scope>IDENTIFICATION</scope>
</reference>
<feature type="region of interest" description="Disordered" evidence="1">
    <location>
        <begin position="73"/>
        <end position="94"/>
    </location>
</feature>
<dbReference type="AlphaFoldDB" id="A0A0R3Q487"/>